<dbReference type="InterPro" id="IPR001879">
    <property type="entry name" value="GPCR_2_extracellular_dom"/>
</dbReference>
<name>A0AAV2AY04_9ARAC</name>
<dbReference type="Pfam" id="PF02793">
    <property type="entry name" value="HRM"/>
    <property type="match status" value="1"/>
</dbReference>
<accession>A0AAV2AY04</accession>
<dbReference type="GO" id="GO:0016020">
    <property type="term" value="C:membrane"/>
    <property type="evidence" value="ECO:0007669"/>
    <property type="project" value="InterPro"/>
</dbReference>
<organism evidence="2 3">
    <name type="scientific">Larinioides sclopetarius</name>
    <dbReference type="NCBI Taxonomy" id="280406"/>
    <lineage>
        <taxon>Eukaryota</taxon>
        <taxon>Metazoa</taxon>
        <taxon>Ecdysozoa</taxon>
        <taxon>Arthropoda</taxon>
        <taxon>Chelicerata</taxon>
        <taxon>Arachnida</taxon>
        <taxon>Araneae</taxon>
        <taxon>Araneomorphae</taxon>
        <taxon>Entelegynae</taxon>
        <taxon>Araneoidea</taxon>
        <taxon>Araneidae</taxon>
        <taxon>Larinioides</taxon>
    </lineage>
</organism>
<reference evidence="2 3" key="1">
    <citation type="submission" date="2024-04" db="EMBL/GenBank/DDBJ databases">
        <authorList>
            <person name="Rising A."/>
            <person name="Reimegard J."/>
            <person name="Sonavane S."/>
            <person name="Akerstrom W."/>
            <person name="Nylinder S."/>
            <person name="Hedman E."/>
            <person name="Kallberg Y."/>
        </authorList>
    </citation>
    <scope>NUCLEOTIDE SEQUENCE [LARGE SCALE GENOMIC DNA]</scope>
</reference>
<dbReference type="GO" id="GO:0004930">
    <property type="term" value="F:G protein-coupled receptor activity"/>
    <property type="evidence" value="ECO:0007669"/>
    <property type="project" value="InterPro"/>
</dbReference>
<dbReference type="Proteomes" id="UP001497382">
    <property type="component" value="Unassembled WGS sequence"/>
</dbReference>
<dbReference type="InterPro" id="IPR036445">
    <property type="entry name" value="GPCR_2_extracell_dom_sf"/>
</dbReference>
<evidence type="ECO:0000313" key="3">
    <source>
        <dbReference type="Proteomes" id="UP001497382"/>
    </source>
</evidence>
<gene>
    <name evidence="2" type="ORF">LARSCL_LOCUS15485</name>
</gene>
<dbReference type="AlphaFoldDB" id="A0AAV2AY04"/>
<proteinExistence type="predicted"/>
<comment type="caution">
    <text evidence="2">The sequence shown here is derived from an EMBL/GenBank/DDBJ whole genome shotgun (WGS) entry which is preliminary data.</text>
</comment>
<keyword evidence="3" id="KW-1185">Reference proteome</keyword>
<dbReference type="Gene3D" id="4.10.1240.10">
    <property type="entry name" value="GPCR, family 2, extracellular hormone receptor domain"/>
    <property type="match status" value="1"/>
</dbReference>
<evidence type="ECO:0000313" key="2">
    <source>
        <dbReference type="EMBL" id="CAL1288687.1"/>
    </source>
</evidence>
<sequence>MSTGDSTASTDDYIDYDLEESIEDIAQNFKSQHPTTSNENLHRRSFKTIKHKKHQQFASRQCDVDGEWVGHPEKENVNGWSNYSDCFTKEIKLLLDKLYSSSESDVQSPHVDSIVHAESIVDATVPMGQHSSSVSSRFTEAQSAIGLIPESTTTISVPSD</sequence>
<dbReference type="SUPFAM" id="SSF111418">
    <property type="entry name" value="Hormone receptor domain"/>
    <property type="match status" value="1"/>
</dbReference>
<evidence type="ECO:0000259" key="1">
    <source>
        <dbReference type="Pfam" id="PF02793"/>
    </source>
</evidence>
<feature type="domain" description="G-protein coupled receptors family 2 profile 1" evidence="1">
    <location>
        <begin position="46"/>
        <end position="87"/>
    </location>
</feature>
<dbReference type="EMBL" id="CAXIEN010000235">
    <property type="protein sequence ID" value="CAL1288687.1"/>
    <property type="molecule type" value="Genomic_DNA"/>
</dbReference>
<protein>
    <recommendedName>
        <fullName evidence="1">G-protein coupled receptors family 2 profile 1 domain-containing protein</fullName>
    </recommendedName>
</protein>